<gene>
    <name evidence="1" type="ORF">MPIPNATIZW_LOCUS10348</name>
</gene>
<organism evidence="1 2">
    <name type="scientific">Pipistrellus nathusii</name>
    <name type="common">Nathusius' pipistrelle</name>
    <dbReference type="NCBI Taxonomy" id="59473"/>
    <lineage>
        <taxon>Eukaryota</taxon>
        <taxon>Metazoa</taxon>
        <taxon>Chordata</taxon>
        <taxon>Craniata</taxon>
        <taxon>Vertebrata</taxon>
        <taxon>Euteleostomi</taxon>
        <taxon>Mammalia</taxon>
        <taxon>Eutheria</taxon>
        <taxon>Laurasiatheria</taxon>
        <taxon>Chiroptera</taxon>
        <taxon>Yangochiroptera</taxon>
        <taxon>Vespertilionidae</taxon>
        <taxon>Pipistrellus</taxon>
    </lineage>
</organism>
<reference evidence="1" key="1">
    <citation type="submission" date="2023-12" db="EMBL/GenBank/DDBJ databases">
        <authorList>
            <person name="Brown T."/>
        </authorList>
    </citation>
    <scope>NUCLEOTIDE SEQUENCE</scope>
</reference>
<name>A0ABP0A0H9_PIPNA</name>
<evidence type="ECO:0000313" key="2">
    <source>
        <dbReference type="Proteomes" id="UP001314169"/>
    </source>
</evidence>
<dbReference type="EMBL" id="OY882859">
    <property type="protein sequence ID" value="CAK6442042.1"/>
    <property type="molecule type" value="Genomic_DNA"/>
</dbReference>
<accession>A0ABP0A0H9</accession>
<dbReference type="Proteomes" id="UP001314169">
    <property type="component" value="Chromosome 2"/>
</dbReference>
<protein>
    <submittedName>
        <fullName evidence="1">Uncharacterized protein</fullName>
    </submittedName>
</protein>
<sequence length="116" mass="12957">MSAHKGSRKWCFRGTHGVQCTESSSSKTAQSRWSVAGCQHEIPAPCHADPNTGCWSVLRTYGWHPPNWASHVVLKVTLPRARSSFSLTDRWAASLIPMLSGLCLCQIQHHHLIRRA</sequence>
<keyword evidence="2" id="KW-1185">Reference proteome</keyword>
<proteinExistence type="predicted"/>
<evidence type="ECO:0000313" key="1">
    <source>
        <dbReference type="EMBL" id="CAK6442042.1"/>
    </source>
</evidence>